<reference evidence="2" key="1">
    <citation type="journal article" date="2005" name="Proc. Natl. Acad. Sci. U.S.A.">
        <title>The psychrophilic lifestyle as revealed by the genome sequence of Colwellia psychrerythraea 34H through genomic and proteomic analyses.</title>
        <authorList>
            <person name="Methe B.A."/>
            <person name="Nelson K.E."/>
            <person name="Deming J.W."/>
            <person name="Momen B."/>
            <person name="Melamud E."/>
            <person name="Zhang X."/>
            <person name="Moult J."/>
            <person name="Madupu R."/>
            <person name="Nelson W.C."/>
            <person name="Dodson R.J."/>
            <person name="Brinkac L.M."/>
            <person name="Daugherty S.C."/>
            <person name="Durkin A.S."/>
            <person name="DeBoy R.T."/>
            <person name="Kolonay J.F."/>
            <person name="Sullivan S.A."/>
            <person name="Zhou L."/>
            <person name="Davidsen T.M."/>
            <person name="Wu M."/>
            <person name="Huston A.L."/>
            <person name="Lewis M."/>
            <person name="Weaver B."/>
            <person name="Weidman J.F."/>
            <person name="Khouri H."/>
            <person name="Utterback T.R."/>
            <person name="Feldblyum T.V."/>
            <person name="Fraser C.M."/>
        </authorList>
    </citation>
    <scope>NUCLEOTIDE SEQUENCE [LARGE SCALE GENOMIC DNA]</scope>
    <source>
        <strain evidence="2">34H</strain>
    </source>
</reference>
<dbReference type="HOGENOM" id="CLU_091694_1_0_6"/>
<keyword evidence="1" id="KW-0472">Membrane</keyword>
<dbReference type="KEGG" id="cps:CPS_1822"/>
<dbReference type="RefSeq" id="WP_011042646.1">
    <property type="nucleotide sequence ID" value="NC_003910.7"/>
</dbReference>
<keyword evidence="1" id="KW-1133">Transmembrane helix</keyword>
<dbReference type="AlphaFoldDB" id="Q484G3"/>
<protein>
    <submittedName>
        <fullName evidence="2">Uncharacterized protein</fullName>
    </submittedName>
</protein>
<evidence type="ECO:0000313" key="2">
    <source>
        <dbReference type="EMBL" id="AAZ24349.1"/>
    </source>
</evidence>
<sequence length="239" mass="27528">MLIQFKKVRNALIRDGKFGKYCLYAIGEIFLVVTGILIALQVNNYDLAQQKKAIEHHYLLTIKLQLSADKEKLSAEIYGMNERIDDYLVGMKLINENDQENLEVLASKVIRLLEYGDFRRQSSVFQTLVYSGEIKYVNSKEIIENLQEIERTYEITERLENTQANLVMIHAAPAVNKSMDFESGKIIAPDVVFTTMFKNNFSIAIRLAQEKKSEFEHALSVIDNTIKMIDSQINKNEHN</sequence>
<dbReference type="Proteomes" id="UP000000547">
    <property type="component" value="Chromosome"/>
</dbReference>
<evidence type="ECO:0000313" key="3">
    <source>
        <dbReference type="Proteomes" id="UP000000547"/>
    </source>
</evidence>
<evidence type="ECO:0000256" key="1">
    <source>
        <dbReference type="SAM" id="Phobius"/>
    </source>
</evidence>
<dbReference type="STRING" id="167879.CPS_1822"/>
<organism evidence="2 3">
    <name type="scientific">Colwellia psychrerythraea (strain 34H / ATCC BAA-681)</name>
    <name type="common">Vibrio psychroerythus</name>
    <dbReference type="NCBI Taxonomy" id="167879"/>
    <lineage>
        <taxon>Bacteria</taxon>
        <taxon>Pseudomonadati</taxon>
        <taxon>Pseudomonadota</taxon>
        <taxon>Gammaproteobacteria</taxon>
        <taxon>Alteromonadales</taxon>
        <taxon>Colwelliaceae</taxon>
        <taxon>Colwellia</taxon>
    </lineage>
</organism>
<feature type="transmembrane region" description="Helical" evidence="1">
    <location>
        <begin position="21"/>
        <end position="42"/>
    </location>
</feature>
<keyword evidence="1" id="KW-0812">Transmembrane</keyword>
<dbReference type="EMBL" id="CP000083">
    <property type="protein sequence ID" value="AAZ24349.1"/>
    <property type="molecule type" value="Genomic_DNA"/>
</dbReference>
<proteinExistence type="predicted"/>
<accession>Q484G3</accession>
<name>Q484G3_COLP3</name>
<gene>
    <name evidence="2" type="ordered locus">CPS_1822</name>
</gene>